<keyword evidence="5" id="KW-1185">Reference proteome</keyword>
<feature type="region of interest" description="Disordered" evidence="1">
    <location>
        <begin position="832"/>
        <end position="854"/>
    </location>
</feature>
<dbReference type="InterPro" id="IPR035897">
    <property type="entry name" value="Toll_tir_struct_dom_sf"/>
</dbReference>
<sequence length="967" mass="101658">MVRRVDNARMATGWDAFISYSHAQSDGTAIALQRGLERFARPWRQRRAIRVFRDNTALSTNPALWTAIEQGLGSARQLIVLLSPAAAASEYVDQEVAWWLQHKGAGSVLLVQDDGRLAWDDDASAFTADSDVPSCLRTAFAEEPRWLDLRWLRDAPAGTADPRFNEALADLSAPIRAVPRDELIGEDLKQHRRVRLLSRAAITVLSLLLVTAVVATVIAVRQRDEVLRQSVTLRSRQLAGIATGLLPTDLRNAQLMAVQAYQTEASAITRQTLLTAAGASPAVQYVVPFDVAISSLGVGSSVVAVGLQDGRVFTVGLNRGDLPLLRFTAPATVTALRANADGGTLVVQAGADVWVVAAAGSRKLDVVADDTIEAIALSPSGRRVAVLTGADVRAIEVFDAGTGKRLISRADPLGPKPNEALVYPYQTSRLALLDDYRLRLVSSDAHWLTLDLATGGASRVGDTDWVPMSAVYAPSARVDWLIRAPIGGEHEVRAFSTARAGSGQRAVRSAAVQVADPLAMAISPNGHRLLISDAQGGVSAAATLDAAGNGFAGWFPATPIDGLGAAAAIEFVSNQRAVVASRGDLAVLDFGSPGRDLASAPLGRRRLAVVAEYAQDPRSSALAVSPDGASVAVFDNEQSRLELRAVPGRPGRSLDAVELPIDGAVGSGYGPLWLADNTVLVLDPAGGPAPVDVPDGVRVWRLGLIDDDDEAVERPVAAQARGDGRVLIATSTGRVQTREAPSGRLLAETNPLVEGFGFETGAFSADGRYLALLDSTRSYGDSGTPSLRVLDVTTNEVVHQQPWSRGNDRDDLAFAGSTLLVARADGAVDVMPDAGRGPSARLTTTGTRTSTGSVQRTPPVVGAGGLVGFPGRGGLQLFDLTTLQPVVTLAPAPVLQGEPVAYAFSGDGSLLLSGYFGVSDATAVLTFRDLEVGGIVRQLCLDAGGSVSGQDWVRLVGDDLPDELACR</sequence>
<evidence type="ECO:0000259" key="3">
    <source>
        <dbReference type="SMART" id="SM00255"/>
    </source>
</evidence>
<dbReference type="InterPro" id="IPR015943">
    <property type="entry name" value="WD40/YVTN_repeat-like_dom_sf"/>
</dbReference>
<dbReference type="SMART" id="SM00255">
    <property type="entry name" value="TIR"/>
    <property type="match status" value="1"/>
</dbReference>
<evidence type="ECO:0000256" key="2">
    <source>
        <dbReference type="SAM" id="Phobius"/>
    </source>
</evidence>
<accession>A0A2N9JEU6</accession>
<organism evidence="4 5">
    <name type="scientific">Micropruina glycogenica</name>
    <dbReference type="NCBI Taxonomy" id="75385"/>
    <lineage>
        <taxon>Bacteria</taxon>
        <taxon>Bacillati</taxon>
        <taxon>Actinomycetota</taxon>
        <taxon>Actinomycetes</taxon>
        <taxon>Propionibacteriales</taxon>
        <taxon>Nocardioidaceae</taxon>
        <taxon>Micropruina</taxon>
    </lineage>
</organism>
<reference evidence="4 5" key="1">
    <citation type="submission" date="2018-02" db="EMBL/GenBank/DDBJ databases">
        <authorList>
            <person name="Cohen D.B."/>
            <person name="Kent A.D."/>
        </authorList>
    </citation>
    <scope>NUCLEOTIDE SEQUENCE [LARGE SCALE GENOMIC DNA]</scope>
    <source>
        <strain evidence="4">1</strain>
    </source>
</reference>
<dbReference type="SUPFAM" id="SSF82171">
    <property type="entry name" value="DPP6 N-terminal domain-like"/>
    <property type="match status" value="1"/>
</dbReference>
<dbReference type="GO" id="GO:0007165">
    <property type="term" value="P:signal transduction"/>
    <property type="evidence" value="ECO:0007669"/>
    <property type="project" value="InterPro"/>
</dbReference>
<protein>
    <recommendedName>
        <fullName evidence="3">TIR domain-containing protein</fullName>
    </recommendedName>
</protein>
<keyword evidence="2" id="KW-0472">Membrane</keyword>
<evidence type="ECO:0000313" key="5">
    <source>
        <dbReference type="Proteomes" id="UP000238164"/>
    </source>
</evidence>
<dbReference type="Gene3D" id="3.40.50.10140">
    <property type="entry name" value="Toll/interleukin-1 receptor homology (TIR) domain"/>
    <property type="match status" value="1"/>
</dbReference>
<proteinExistence type="predicted"/>
<gene>
    <name evidence="4" type="ORF">MPLG2_0969</name>
</gene>
<evidence type="ECO:0000256" key="1">
    <source>
        <dbReference type="SAM" id="MobiDB-lite"/>
    </source>
</evidence>
<dbReference type="Pfam" id="PF08937">
    <property type="entry name" value="ThsB_TIR"/>
    <property type="match status" value="1"/>
</dbReference>
<keyword evidence="2" id="KW-1133">Transmembrane helix</keyword>
<evidence type="ECO:0000313" key="4">
    <source>
        <dbReference type="EMBL" id="SPD86005.1"/>
    </source>
</evidence>
<keyword evidence="2" id="KW-0812">Transmembrane</keyword>
<name>A0A2N9JEU6_9ACTN</name>
<dbReference type="SUPFAM" id="SSF63829">
    <property type="entry name" value="Calcium-dependent phosphotriesterase"/>
    <property type="match status" value="1"/>
</dbReference>
<dbReference type="AlphaFoldDB" id="A0A2N9JEU6"/>
<dbReference type="EMBL" id="LT985188">
    <property type="protein sequence ID" value="SPD86005.1"/>
    <property type="molecule type" value="Genomic_DNA"/>
</dbReference>
<dbReference type="KEGG" id="mgg:MPLG2_0969"/>
<dbReference type="Proteomes" id="UP000238164">
    <property type="component" value="Chromosome 1"/>
</dbReference>
<feature type="compositionally biased region" description="Low complexity" evidence="1">
    <location>
        <begin position="843"/>
        <end position="854"/>
    </location>
</feature>
<dbReference type="SUPFAM" id="SSF52200">
    <property type="entry name" value="Toll/Interleukin receptor TIR domain"/>
    <property type="match status" value="1"/>
</dbReference>
<dbReference type="InterPro" id="IPR000157">
    <property type="entry name" value="TIR_dom"/>
</dbReference>
<feature type="domain" description="TIR" evidence="3">
    <location>
        <begin position="13"/>
        <end position="156"/>
    </location>
</feature>
<dbReference type="Gene3D" id="2.130.10.10">
    <property type="entry name" value="YVTN repeat-like/Quinoprotein amine dehydrogenase"/>
    <property type="match status" value="2"/>
</dbReference>
<dbReference type="InterPro" id="IPR015032">
    <property type="entry name" value="ThsB__TIR-like_domain"/>
</dbReference>
<feature type="transmembrane region" description="Helical" evidence="2">
    <location>
        <begin position="196"/>
        <end position="220"/>
    </location>
</feature>